<gene>
    <name evidence="3" type="ORF">NM961_21375</name>
</gene>
<sequence length="360" mass="38002">MSRLAARFPRSPFRLAAALLLGLAGGLAQAVPPPDAGLVQAIEGIWQGQRLAVSPLSDAFTRDPSVDPPRYTVPVKDSPAYIAVDAEHAEIELGRKVFPASESPWGPFPLINTDDAQLLEVVLPKKRYLVISAVGAGLYGIGDWQRFGFLHVIDVSQRGAPVYFPLFAEAGLRDKVLGKLPNSSVLNYARLVPSRWATNTQVNGYEVLIYSLLPRGPERVIGDDGRPLSYTVTRDTADGPWTLQRTPATPVANVRDEANRAFSAPPMKNALPPAAPPAGSAAAATAAAPAAADGAAQTTAQGAEPANDPAAAKKAAKKERNDRRKKEVKDAASEIAKDAAKDAASEAASEAAKKAIPSIR</sequence>
<organism evidence="3 4">
    <name type="scientific">Tahibacter harae</name>
    <dbReference type="NCBI Taxonomy" id="2963937"/>
    <lineage>
        <taxon>Bacteria</taxon>
        <taxon>Pseudomonadati</taxon>
        <taxon>Pseudomonadota</taxon>
        <taxon>Gammaproteobacteria</taxon>
        <taxon>Lysobacterales</taxon>
        <taxon>Rhodanobacteraceae</taxon>
        <taxon>Tahibacter</taxon>
    </lineage>
</organism>
<comment type="caution">
    <text evidence="3">The sequence shown here is derived from an EMBL/GenBank/DDBJ whole genome shotgun (WGS) entry which is preliminary data.</text>
</comment>
<name>A0ABT1QYA4_9GAMM</name>
<feature type="compositionally biased region" description="Low complexity" evidence="1">
    <location>
        <begin position="293"/>
        <end position="313"/>
    </location>
</feature>
<dbReference type="RefSeq" id="WP_255916461.1">
    <property type="nucleotide sequence ID" value="NZ_JANFQO010000027.1"/>
</dbReference>
<feature type="compositionally biased region" description="Low complexity" evidence="1">
    <location>
        <begin position="345"/>
        <end position="360"/>
    </location>
</feature>
<keyword evidence="2" id="KW-0732">Signal</keyword>
<feature type="region of interest" description="Disordered" evidence="1">
    <location>
        <begin position="293"/>
        <end position="360"/>
    </location>
</feature>
<proteinExistence type="predicted"/>
<protein>
    <recommendedName>
        <fullName evidence="5">Maltose operon substrate-binding protein MalM</fullName>
    </recommendedName>
</protein>
<dbReference type="Proteomes" id="UP001165498">
    <property type="component" value="Unassembled WGS sequence"/>
</dbReference>
<feature type="chain" id="PRO_5047018390" description="Maltose operon substrate-binding protein MalM" evidence="2">
    <location>
        <begin position="31"/>
        <end position="360"/>
    </location>
</feature>
<dbReference type="EMBL" id="JANFQO010000027">
    <property type="protein sequence ID" value="MCQ4167273.1"/>
    <property type="molecule type" value="Genomic_DNA"/>
</dbReference>
<reference evidence="3" key="1">
    <citation type="submission" date="2022-07" db="EMBL/GenBank/DDBJ databases">
        <title>Tahibacter sp., a new gammaproteobacterium isolated from the silt sample collected at pig farm.</title>
        <authorList>
            <person name="Chen H."/>
        </authorList>
    </citation>
    <scope>NUCLEOTIDE SEQUENCE</scope>
    <source>
        <strain evidence="3">P2K</strain>
    </source>
</reference>
<feature type="compositionally biased region" description="Basic and acidic residues" evidence="1">
    <location>
        <begin position="318"/>
        <end position="344"/>
    </location>
</feature>
<evidence type="ECO:0000256" key="2">
    <source>
        <dbReference type="SAM" id="SignalP"/>
    </source>
</evidence>
<evidence type="ECO:0000313" key="3">
    <source>
        <dbReference type="EMBL" id="MCQ4167273.1"/>
    </source>
</evidence>
<evidence type="ECO:0008006" key="5">
    <source>
        <dbReference type="Google" id="ProtNLM"/>
    </source>
</evidence>
<feature type="region of interest" description="Disordered" evidence="1">
    <location>
        <begin position="231"/>
        <end position="251"/>
    </location>
</feature>
<feature type="signal peptide" evidence="2">
    <location>
        <begin position="1"/>
        <end position="30"/>
    </location>
</feature>
<evidence type="ECO:0000256" key="1">
    <source>
        <dbReference type="SAM" id="MobiDB-lite"/>
    </source>
</evidence>
<evidence type="ECO:0000313" key="4">
    <source>
        <dbReference type="Proteomes" id="UP001165498"/>
    </source>
</evidence>
<keyword evidence="4" id="KW-1185">Reference proteome</keyword>
<accession>A0ABT1QYA4</accession>